<dbReference type="Pfam" id="PF00107">
    <property type="entry name" value="ADH_zinc_N"/>
    <property type="match status" value="1"/>
</dbReference>
<dbReference type="PANTHER" id="PTHR43401:SF2">
    <property type="entry name" value="L-THREONINE 3-DEHYDROGENASE"/>
    <property type="match status" value="1"/>
</dbReference>
<dbReference type="GO" id="GO:0016491">
    <property type="term" value="F:oxidoreductase activity"/>
    <property type="evidence" value="ECO:0007669"/>
    <property type="project" value="UniProtKB-KW"/>
</dbReference>
<evidence type="ECO:0000256" key="1">
    <source>
        <dbReference type="ARBA" id="ARBA00023002"/>
    </source>
</evidence>
<dbReference type="Gene3D" id="3.90.180.10">
    <property type="entry name" value="Medium-chain alcohol dehydrogenases, catalytic domain"/>
    <property type="match status" value="1"/>
</dbReference>
<dbReference type="InterPro" id="IPR013149">
    <property type="entry name" value="ADH-like_C"/>
</dbReference>
<gene>
    <name evidence="4" type="ORF">IAA86_00080</name>
</gene>
<evidence type="ECO:0000313" key="5">
    <source>
        <dbReference type="Proteomes" id="UP000886865"/>
    </source>
</evidence>
<reference evidence="4" key="2">
    <citation type="journal article" date="2021" name="PeerJ">
        <title>Extensive microbial diversity within the chicken gut microbiome revealed by metagenomics and culture.</title>
        <authorList>
            <person name="Gilroy R."/>
            <person name="Ravi A."/>
            <person name="Getino M."/>
            <person name="Pursley I."/>
            <person name="Horton D.L."/>
            <person name="Alikhan N.F."/>
            <person name="Baker D."/>
            <person name="Gharbi K."/>
            <person name="Hall N."/>
            <person name="Watson M."/>
            <person name="Adriaenssens E.M."/>
            <person name="Foster-Nyarko E."/>
            <person name="Jarju S."/>
            <person name="Secka A."/>
            <person name="Antonio M."/>
            <person name="Oren A."/>
            <person name="Chaudhuri R.R."/>
            <person name="La Ragione R."/>
            <person name="Hildebrand F."/>
            <person name="Pallen M.J."/>
        </authorList>
    </citation>
    <scope>NUCLEOTIDE SEQUENCE</scope>
    <source>
        <strain evidence="4">CHK152-2871</strain>
    </source>
</reference>
<dbReference type="AlphaFoldDB" id="A0A9D1JX88"/>
<dbReference type="SUPFAM" id="SSF50129">
    <property type="entry name" value="GroES-like"/>
    <property type="match status" value="1"/>
</dbReference>
<protein>
    <submittedName>
        <fullName evidence="4">Alcohol dehydrogenase catalytic domain-containing protein</fullName>
    </submittedName>
</protein>
<dbReference type="InterPro" id="IPR011032">
    <property type="entry name" value="GroES-like_sf"/>
</dbReference>
<dbReference type="InterPro" id="IPR036291">
    <property type="entry name" value="NAD(P)-bd_dom_sf"/>
</dbReference>
<evidence type="ECO:0000259" key="2">
    <source>
        <dbReference type="Pfam" id="PF00107"/>
    </source>
</evidence>
<dbReference type="Pfam" id="PF08240">
    <property type="entry name" value="ADH_N"/>
    <property type="match status" value="1"/>
</dbReference>
<dbReference type="EMBL" id="DVJQ01000001">
    <property type="protein sequence ID" value="HIS73402.1"/>
    <property type="molecule type" value="Genomic_DNA"/>
</dbReference>
<dbReference type="InterPro" id="IPR050129">
    <property type="entry name" value="Zn_alcohol_dh"/>
</dbReference>
<sequence>MKSAQLKDLKVKITETEKPVLNGRGAIIKVLGCGLCGSDIVKIKHASKENESSIKLGHEVVGEIVEIDTETPYKKGDIVVMGHHYPCFNCDFCRIGAFSMCETFKKSNIEPCGFSEFIKVDENHLKYTVYKVPNNLTYEEAAFLEPLACVVRAIRRAGYNLKNDNTASNALVLGLGSIGFITAQALKAFKVKAYGYDINKERTKLASKFNIEYKKDIYDTVFMTSGSSKAIPTALEHIRNGGKIVVFSSIENEDGYKNNDIYYRELSIIASYSPSPEDYKISYELLCSGKVNVKNISTIYTLDNLAGAVEDNICGKIFKAYIKI</sequence>
<dbReference type="Proteomes" id="UP000886865">
    <property type="component" value="Unassembled WGS sequence"/>
</dbReference>
<feature type="domain" description="Alcohol dehydrogenase-like C-terminal" evidence="2">
    <location>
        <begin position="178"/>
        <end position="282"/>
    </location>
</feature>
<proteinExistence type="predicted"/>
<dbReference type="InterPro" id="IPR013154">
    <property type="entry name" value="ADH-like_N"/>
</dbReference>
<keyword evidence="1" id="KW-0560">Oxidoreductase</keyword>
<accession>A0A9D1JX88</accession>
<dbReference type="PANTHER" id="PTHR43401">
    <property type="entry name" value="L-THREONINE 3-DEHYDROGENASE"/>
    <property type="match status" value="1"/>
</dbReference>
<feature type="domain" description="Alcohol dehydrogenase-like N-terminal" evidence="3">
    <location>
        <begin position="26"/>
        <end position="125"/>
    </location>
</feature>
<organism evidence="4 5">
    <name type="scientific">Candidatus Galligastranaerophilus intestinavium</name>
    <dbReference type="NCBI Taxonomy" id="2840836"/>
    <lineage>
        <taxon>Bacteria</taxon>
        <taxon>Candidatus Galligastranaerophilus</taxon>
    </lineage>
</organism>
<dbReference type="Gene3D" id="3.40.50.720">
    <property type="entry name" value="NAD(P)-binding Rossmann-like Domain"/>
    <property type="match status" value="1"/>
</dbReference>
<name>A0A9D1JX88_9BACT</name>
<evidence type="ECO:0000259" key="3">
    <source>
        <dbReference type="Pfam" id="PF08240"/>
    </source>
</evidence>
<evidence type="ECO:0000313" key="4">
    <source>
        <dbReference type="EMBL" id="HIS73402.1"/>
    </source>
</evidence>
<reference evidence="4" key="1">
    <citation type="submission" date="2020-10" db="EMBL/GenBank/DDBJ databases">
        <authorList>
            <person name="Gilroy R."/>
        </authorList>
    </citation>
    <scope>NUCLEOTIDE SEQUENCE</scope>
    <source>
        <strain evidence="4">CHK152-2871</strain>
    </source>
</reference>
<dbReference type="SUPFAM" id="SSF51735">
    <property type="entry name" value="NAD(P)-binding Rossmann-fold domains"/>
    <property type="match status" value="1"/>
</dbReference>
<comment type="caution">
    <text evidence="4">The sequence shown here is derived from an EMBL/GenBank/DDBJ whole genome shotgun (WGS) entry which is preliminary data.</text>
</comment>